<evidence type="ECO:0008006" key="5">
    <source>
        <dbReference type="Google" id="ProtNLM"/>
    </source>
</evidence>
<feature type="transmembrane region" description="Helical" evidence="1">
    <location>
        <begin position="42"/>
        <end position="61"/>
    </location>
</feature>
<gene>
    <name evidence="3" type="ORF">FNW21_12945</name>
</gene>
<evidence type="ECO:0000313" key="4">
    <source>
        <dbReference type="Proteomes" id="UP000316371"/>
    </source>
</evidence>
<proteinExistence type="predicted"/>
<evidence type="ECO:0000313" key="3">
    <source>
        <dbReference type="EMBL" id="TRX37095.1"/>
    </source>
</evidence>
<dbReference type="RefSeq" id="WP_144257177.1">
    <property type="nucleotide sequence ID" value="NZ_VJZT01000014.1"/>
</dbReference>
<dbReference type="OrthoDB" id="1375790at2"/>
<name>A0A553DWB5_9FLAO</name>
<keyword evidence="4" id="KW-1185">Reference proteome</keyword>
<feature type="signal peptide" evidence="2">
    <location>
        <begin position="1"/>
        <end position="23"/>
    </location>
</feature>
<dbReference type="Proteomes" id="UP000316371">
    <property type="component" value="Unassembled WGS sequence"/>
</dbReference>
<dbReference type="EMBL" id="VJZT01000014">
    <property type="protein sequence ID" value="TRX37095.1"/>
    <property type="molecule type" value="Genomic_DNA"/>
</dbReference>
<evidence type="ECO:0000256" key="1">
    <source>
        <dbReference type="SAM" id="Phobius"/>
    </source>
</evidence>
<feature type="chain" id="PRO_5022038468" description="Signal peptidase" evidence="2">
    <location>
        <begin position="24"/>
        <end position="68"/>
    </location>
</feature>
<evidence type="ECO:0000256" key="2">
    <source>
        <dbReference type="SAM" id="SignalP"/>
    </source>
</evidence>
<keyword evidence="2" id="KW-0732">Signal</keyword>
<organism evidence="3 4">
    <name type="scientific">Flavobacterium restrictum</name>
    <dbReference type="NCBI Taxonomy" id="2594428"/>
    <lineage>
        <taxon>Bacteria</taxon>
        <taxon>Pseudomonadati</taxon>
        <taxon>Bacteroidota</taxon>
        <taxon>Flavobacteriia</taxon>
        <taxon>Flavobacteriales</taxon>
        <taxon>Flavobacteriaceae</taxon>
        <taxon>Flavobacterium</taxon>
    </lineage>
</organism>
<sequence>MKNTALKLYLTIVCLFSSVLIFANPGDDSDTGDLEGGEPMPINGKLIFLALVGVLFAIYTFRKNRKLA</sequence>
<accession>A0A553DWB5</accession>
<keyword evidence="1" id="KW-0472">Membrane</keyword>
<keyword evidence="1" id="KW-0812">Transmembrane</keyword>
<comment type="caution">
    <text evidence="3">The sequence shown here is derived from an EMBL/GenBank/DDBJ whole genome shotgun (WGS) entry which is preliminary data.</text>
</comment>
<protein>
    <recommendedName>
        <fullName evidence="5">Signal peptidase</fullName>
    </recommendedName>
</protein>
<keyword evidence="1" id="KW-1133">Transmembrane helix</keyword>
<dbReference type="AlphaFoldDB" id="A0A553DWB5"/>
<reference evidence="3 4" key="1">
    <citation type="submission" date="2019-07" db="EMBL/GenBank/DDBJ databases">
        <title>Novel species of Flavobacterium.</title>
        <authorList>
            <person name="Liu Q."/>
            <person name="Xin Y.-H."/>
        </authorList>
    </citation>
    <scope>NUCLEOTIDE SEQUENCE [LARGE SCALE GENOMIC DNA]</scope>
    <source>
        <strain evidence="3 4">LB1R34</strain>
    </source>
</reference>